<dbReference type="GO" id="GO:0005829">
    <property type="term" value="C:cytosol"/>
    <property type="evidence" value="ECO:0007669"/>
    <property type="project" value="TreeGrafter"/>
</dbReference>
<feature type="compositionally biased region" description="Low complexity" evidence="1">
    <location>
        <begin position="373"/>
        <end position="386"/>
    </location>
</feature>
<dbReference type="AlphaFoldDB" id="A0A1Y2CPF4"/>
<feature type="region of interest" description="Disordered" evidence="1">
    <location>
        <begin position="329"/>
        <end position="390"/>
    </location>
</feature>
<dbReference type="InterPro" id="IPR003123">
    <property type="entry name" value="VPS9"/>
</dbReference>
<dbReference type="GO" id="GO:0030139">
    <property type="term" value="C:endocytic vesicle"/>
    <property type="evidence" value="ECO:0007669"/>
    <property type="project" value="TreeGrafter"/>
</dbReference>
<comment type="caution">
    <text evidence="3">The sequence shown here is derived from an EMBL/GenBank/DDBJ whole genome shotgun (WGS) entry which is preliminary data.</text>
</comment>
<evidence type="ECO:0000256" key="1">
    <source>
        <dbReference type="SAM" id="MobiDB-lite"/>
    </source>
</evidence>
<proteinExistence type="predicted"/>
<evidence type="ECO:0000313" key="4">
    <source>
        <dbReference type="Proteomes" id="UP000193642"/>
    </source>
</evidence>
<gene>
    <name evidence="3" type="ORF">BCR33DRAFT_781942</name>
</gene>
<dbReference type="Pfam" id="PF02204">
    <property type="entry name" value="VPS9"/>
    <property type="match status" value="1"/>
</dbReference>
<sequence>MSTDEALFITRLKGPEAAPLMAELKLYVHLPIPHATSYVCPTEKAIAGFLAMIYGASLENPVFADITDDDELESIREGWEKLVMMKVYDSVFGAIGTDEPKMQRHLNNKIAIFKWVQERHFDIPYSFEKSLEPAQAELEKVNAFRCPKDKVTILMNVLELALVVAIKQKQDSAGNDQLLPVLILIIIRSTATDIISNVNYILRFRGKQQVESGQVQYCLTTMMSAISFIYNMTLASLTLTKEEDDLYKTKLPAQYIMPTGSSSTTLPKPTGLQKPRGVAGSQSHASAFINNNNATTAISGFASQMFSNTIKALGDTATVLKGAAETVGGTVDGFTQDSKSSSEESPHSTSAPIDISNSKKPVDKTITPLRAGSPSSQTQAQPSPSTKAGTAFGKSLIASRQAALKLFTPGSSVLTAQSVFGGRASESEFPGVEKYVLEDYEMQLALALSLSEANGGAGVSGVTMEGGVPTGYLIDVENATQELGQVGLNKVEDDNEDEEIPLTSPRKKKAATSATVE</sequence>
<accession>A0A1Y2CPF4</accession>
<dbReference type="PROSITE" id="PS51205">
    <property type="entry name" value="VPS9"/>
    <property type="match status" value="1"/>
</dbReference>
<protein>
    <recommendedName>
        <fullName evidence="2">VPS9 domain-containing protein</fullName>
    </recommendedName>
</protein>
<evidence type="ECO:0000313" key="3">
    <source>
        <dbReference type="EMBL" id="ORY48929.1"/>
    </source>
</evidence>
<feature type="region of interest" description="Disordered" evidence="1">
    <location>
        <begin position="258"/>
        <end position="279"/>
    </location>
</feature>
<dbReference type="Proteomes" id="UP000193642">
    <property type="component" value="Unassembled WGS sequence"/>
</dbReference>
<dbReference type="SMART" id="SM00167">
    <property type="entry name" value="VPS9"/>
    <property type="match status" value="1"/>
</dbReference>
<dbReference type="OrthoDB" id="300289at2759"/>
<keyword evidence="4" id="KW-1185">Reference proteome</keyword>
<dbReference type="Gene3D" id="1.10.246.120">
    <property type="match status" value="1"/>
</dbReference>
<dbReference type="GO" id="GO:0005085">
    <property type="term" value="F:guanyl-nucleotide exchange factor activity"/>
    <property type="evidence" value="ECO:0007669"/>
    <property type="project" value="InterPro"/>
</dbReference>
<dbReference type="InterPro" id="IPR045046">
    <property type="entry name" value="Vps9-like"/>
</dbReference>
<name>A0A1Y2CPF4_9FUNG</name>
<evidence type="ECO:0000259" key="2">
    <source>
        <dbReference type="PROSITE" id="PS51205"/>
    </source>
</evidence>
<dbReference type="GO" id="GO:0016192">
    <property type="term" value="P:vesicle-mediated transport"/>
    <property type="evidence" value="ECO:0007669"/>
    <property type="project" value="InterPro"/>
</dbReference>
<dbReference type="InterPro" id="IPR037191">
    <property type="entry name" value="VPS9_dom_sf"/>
</dbReference>
<dbReference type="PANTHER" id="PTHR23101">
    <property type="entry name" value="RAB GDP/GTP EXCHANGE FACTOR"/>
    <property type="match status" value="1"/>
</dbReference>
<feature type="domain" description="VPS9" evidence="2">
    <location>
        <begin position="100"/>
        <end position="238"/>
    </location>
</feature>
<dbReference type="PANTHER" id="PTHR23101:SF25">
    <property type="entry name" value="GTPASE-ACTIVATING PROTEIN AND VPS9 DOMAIN-CONTAINING PROTEIN 1"/>
    <property type="match status" value="1"/>
</dbReference>
<dbReference type="Gene3D" id="1.20.1050.80">
    <property type="entry name" value="VPS9 domain"/>
    <property type="match status" value="1"/>
</dbReference>
<dbReference type="GO" id="GO:0031267">
    <property type="term" value="F:small GTPase binding"/>
    <property type="evidence" value="ECO:0007669"/>
    <property type="project" value="TreeGrafter"/>
</dbReference>
<dbReference type="EMBL" id="MCGO01000010">
    <property type="protein sequence ID" value="ORY48929.1"/>
    <property type="molecule type" value="Genomic_DNA"/>
</dbReference>
<reference evidence="3 4" key="1">
    <citation type="submission" date="2016-07" db="EMBL/GenBank/DDBJ databases">
        <title>Pervasive Adenine N6-methylation of Active Genes in Fungi.</title>
        <authorList>
            <consortium name="DOE Joint Genome Institute"/>
            <person name="Mondo S.J."/>
            <person name="Dannebaum R.O."/>
            <person name="Kuo R.C."/>
            <person name="Labutti K."/>
            <person name="Haridas S."/>
            <person name="Kuo A."/>
            <person name="Salamov A."/>
            <person name="Ahrendt S.R."/>
            <person name="Lipzen A."/>
            <person name="Sullivan W."/>
            <person name="Andreopoulos W.B."/>
            <person name="Clum A."/>
            <person name="Lindquist E."/>
            <person name="Daum C."/>
            <person name="Ramamoorthy G.K."/>
            <person name="Gryganskyi A."/>
            <person name="Culley D."/>
            <person name="Magnuson J.K."/>
            <person name="James T.Y."/>
            <person name="O'Malley M.A."/>
            <person name="Stajich J.E."/>
            <person name="Spatafora J.W."/>
            <person name="Visel A."/>
            <person name="Grigoriev I.V."/>
        </authorList>
    </citation>
    <scope>NUCLEOTIDE SEQUENCE [LARGE SCALE GENOMIC DNA]</scope>
    <source>
        <strain evidence="3 4">JEL800</strain>
    </source>
</reference>
<feature type="region of interest" description="Disordered" evidence="1">
    <location>
        <begin position="487"/>
        <end position="517"/>
    </location>
</feature>
<dbReference type="STRING" id="329046.A0A1Y2CPF4"/>
<organism evidence="3 4">
    <name type="scientific">Rhizoclosmatium globosum</name>
    <dbReference type="NCBI Taxonomy" id="329046"/>
    <lineage>
        <taxon>Eukaryota</taxon>
        <taxon>Fungi</taxon>
        <taxon>Fungi incertae sedis</taxon>
        <taxon>Chytridiomycota</taxon>
        <taxon>Chytridiomycota incertae sedis</taxon>
        <taxon>Chytridiomycetes</taxon>
        <taxon>Chytridiales</taxon>
        <taxon>Chytriomycetaceae</taxon>
        <taxon>Rhizoclosmatium</taxon>
    </lineage>
</organism>
<dbReference type="SUPFAM" id="SSF109993">
    <property type="entry name" value="VPS9 domain"/>
    <property type="match status" value="1"/>
</dbReference>